<protein>
    <recommendedName>
        <fullName evidence="5">Glycerophosphoryl diester phosphodiesterase membrane domain-containing protein</fullName>
    </recommendedName>
</protein>
<reference evidence="3" key="1">
    <citation type="submission" date="2021-01" db="EMBL/GenBank/DDBJ databases">
        <title>Whole genome shotgun sequence of Spirilliplanes yamanashiensis NBRC 15828.</title>
        <authorList>
            <person name="Komaki H."/>
            <person name="Tamura T."/>
        </authorList>
    </citation>
    <scope>NUCLEOTIDE SEQUENCE</scope>
    <source>
        <strain evidence="3">NBRC 15828</strain>
    </source>
</reference>
<accession>A0A8J4DL85</accession>
<evidence type="ECO:0000313" key="4">
    <source>
        <dbReference type="Proteomes" id="UP000652013"/>
    </source>
</evidence>
<feature type="region of interest" description="Disordered" evidence="1">
    <location>
        <begin position="1"/>
        <end position="47"/>
    </location>
</feature>
<dbReference type="EMBL" id="BOOY01000036">
    <property type="protein sequence ID" value="GIJ05741.1"/>
    <property type="molecule type" value="Genomic_DNA"/>
</dbReference>
<evidence type="ECO:0000256" key="1">
    <source>
        <dbReference type="SAM" id="MobiDB-lite"/>
    </source>
</evidence>
<sequence length="344" mass="36067">MSNGNDPWAPEPGDPARPDPGGPPPAFPPPYPQPYPQQAYPQPYPYAAAPPPGGWGPRFDPADPLVSDNWTGWWQRGMSVVRRGWKTLLTLQLIGAVPLALLVVPSTIWSDRSTIALNQNFAQVDPSTGNAPDFGPFIDEVAGGLLLVALAAIVGGILYGVVHLATARAVVSIATGRPVSVGAELRAGLKRLFPLIGWTLLTTPIALVALLLCVLPVFYVGAVFMLLQAVVVFERTNAVSRCFQLFHTDLGAAAGRIATTWGLSLAIGLGLGVVATLITFGFTSPTDATYDGGNLAASLLSGAVQTVASIASGLVVTPLIVLAYTDLRARREPFTTDQLLATAA</sequence>
<dbReference type="AlphaFoldDB" id="A0A8J4DL85"/>
<feature type="transmembrane region" description="Helical" evidence="2">
    <location>
        <begin position="145"/>
        <end position="171"/>
    </location>
</feature>
<feature type="transmembrane region" description="Helical" evidence="2">
    <location>
        <begin position="257"/>
        <end position="282"/>
    </location>
</feature>
<keyword evidence="2" id="KW-0812">Transmembrane</keyword>
<feature type="transmembrane region" description="Helical" evidence="2">
    <location>
        <begin position="302"/>
        <end position="324"/>
    </location>
</feature>
<dbReference type="Proteomes" id="UP000652013">
    <property type="component" value="Unassembled WGS sequence"/>
</dbReference>
<keyword evidence="2" id="KW-0472">Membrane</keyword>
<proteinExistence type="predicted"/>
<keyword evidence="4" id="KW-1185">Reference proteome</keyword>
<feature type="transmembrane region" description="Helical" evidence="2">
    <location>
        <begin position="88"/>
        <end position="109"/>
    </location>
</feature>
<comment type="caution">
    <text evidence="3">The sequence shown here is derived from an EMBL/GenBank/DDBJ whole genome shotgun (WGS) entry which is preliminary data.</text>
</comment>
<evidence type="ECO:0008006" key="5">
    <source>
        <dbReference type="Google" id="ProtNLM"/>
    </source>
</evidence>
<feature type="compositionally biased region" description="Pro residues" evidence="1">
    <location>
        <begin position="9"/>
        <end position="35"/>
    </location>
</feature>
<evidence type="ECO:0000256" key="2">
    <source>
        <dbReference type="SAM" id="Phobius"/>
    </source>
</evidence>
<dbReference type="RefSeq" id="WP_203940937.1">
    <property type="nucleotide sequence ID" value="NZ_BAAAGJ010000003.1"/>
</dbReference>
<gene>
    <name evidence="3" type="ORF">Sya03_50930</name>
</gene>
<organism evidence="3 4">
    <name type="scientific">Spirilliplanes yamanashiensis</name>
    <dbReference type="NCBI Taxonomy" id="42233"/>
    <lineage>
        <taxon>Bacteria</taxon>
        <taxon>Bacillati</taxon>
        <taxon>Actinomycetota</taxon>
        <taxon>Actinomycetes</taxon>
        <taxon>Micromonosporales</taxon>
        <taxon>Micromonosporaceae</taxon>
        <taxon>Spirilliplanes</taxon>
    </lineage>
</organism>
<keyword evidence="2" id="KW-1133">Transmembrane helix</keyword>
<name>A0A8J4DL85_9ACTN</name>
<evidence type="ECO:0000313" key="3">
    <source>
        <dbReference type="EMBL" id="GIJ05741.1"/>
    </source>
</evidence>